<comment type="subcellular location">
    <subcellularLocation>
        <location evidence="1">Mitochondrion inner membrane</location>
        <topology evidence="1">Peripheral membrane protein</topology>
        <orientation evidence="1">Intermembrane side</orientation>
    </subcellularLocation>
    <subcellularLocation>
        <location evidence="10">Mitochondrion outer membrane</location>
        <topology evidence="10">Peripheral membrane protein</topology>
        <orientation evidence="10">Intermembrane side</orientation>
    </subcellularLocation>
</comment>
<comment type="similarity">
    <text evidence="2 12">Belongs to the taffazin family.</text>
</comment>
<keyword evidence="9" id="KW-0012">Acyltransferase</keyword>
<evidence type="ECO:0000256" key="8">
    <source>
        <dbReference type="ARBA" id="ARBA00023136"/>
    </source>
</evidence>
<keyword evidence="3" id="KW-0808">Transferase</keyword>
<keyword evidence="8" id="KW-0472">Membrane</keyword>
<dbReference type="Gramene" id="ONI20863">
    <property type="protein sequence ID" value="ONI20863"/>
    <property type="gene ID" value="PRUPE_2G037700"/>
</dbReference>
<comment type="catalytic activity">
    <reaction evidence="11">
        <text>1'-[1,2-diacyl-sn-glycero-3-phospho],3'-[1-acyl-sn-glycero-3-phospho]-glycerol + a 1,2-diacyl-sn-glycero-3-phosphocholine = a cardiolipin + a 1-acyl-sn-glycero-3-phosphocholine</text>
        <dbReference type="Rhea" id="RHEA:33731"/>
        <dbReference type="ChEBI" id="CHEBI:57643"/>
        <dbReference type="ChEBI" id="CHEBI:58168"/>
        <dbReference type="ChEBI" id="CHEBI:62237"/>
        <dbReference type="ChEBI" id="CHEBI:64743"/>
    </reaction>
    <physiologicalReaction direction="left-to-right" evidence="11">
        <dbReference type="Rhea" id="RHEA:33732"/>
    </physiologicalReaction>
    <physiologicalReaction direction="right-to-left" evidence="11">
        <dbReference type="Rhea" id="RHEA:33733"/>
    </physiologicalReaction>
</comment>
<dbReference type="InterPro" id="IPR002123">
    <property type="entry name" value="Plipid/glycerol_acylTrfase"/>
</dbReference>
<reference evidence="14 15" key="1">
    <citation type="journal article" date="2013" name="Nat. Genet.">
        <title>The high-quality draft genome of peach (Prunus persica) identifies unique patterns of genetic diversity, domestication and genome evolution.</title>
        <authorList>
            <consortium name="International Peach Genome Initiative"/>
            <person name="Verde I."/>
            <person name="Abbott A.G."/>
            <person name="Scalabrin S."/>
            <person name="Jung S."/>
            <person name="Shu S."/>
            <person name="Marroni F."/>
            <person name="Zhebentyayeva T."/>
            <person name="Dettori M.T."/>
            <person name="Grimwood J."/>
            <person name="Cattonaro F."/>
            <person name="Zuccolo A."/>
            <person name="Rossini L."/>
            <person name="Jenkins J."/>
            <person name="Vendramin E."/>
            <person name="Meisel L.A."/>
            <person name="Decroocq V."/>
            <person name="Sosinski B."/>
            <person name="Prochnik S."/>
            <person name="Mitros T."/>
            <person name="Policriti A."/>
            <person name="Cipriani G."/>
            <person name="Dondini L."/>
            <person name="Ficklin S."/>
            <person name="Goodstein D.M."/>
            <person name="Xuan P."/>
            <person name="Del Fabbro C."/>
            <person name="Aramini V."/>
            <person name="Copetti D."/>
            <person name="Gonzalez S."/>
            <person name="Horner D.S."/>
            <person name="Falchi R."/>
            <person name="Lucas S."/>
            <person name="Mica E."/>
            <person name="Maldonado J."/>
            <person name="Lazzari B."/>
            <person name="Bielenberg D."/>
            <person name="Pirona R."/>
            <person name="Miculan M."/>
            <person name="Barakat A."/>
            <person name="Testolin R."/>
            <person name="Stella A."/>
            <person name="Tartarini S."/>
            <person name="Tonutti P."/>
            <person name="Arus P."/>
            <person name="Orellana A."/>
            <person name="Wells C."/>
            <person name="Main D."/>
            <person name="Vizzotto G."/>
            <person name="Silva H."/>
            <person name="Salamini F."/>
            <person name="Schmutz J."/>
            <person name="Morgante M."/>
            <person name="Rokhsar D.S."/>
        </authorList>
    </citation>
    <scope>NUCLEOTIDE SEQUENCE [LARGE SCALE GENOMIC DNA]</scope>
    <source>
        <strain evidence="15">cv. Nemared</strain>
    </source>
</reference>
<evidence type="ECO:0000256" key="3">
    <source>
        <dbReference type="ARBA" id="ARBA00022679"/>
    </source>
</evidence>
<evidence type="ECO:0000256" key="9">
    <source>
        <dbReference type="ARBA" id="ARBA00023315"/>
    </source>
</evidence>
<evidence type="ECO:0000256" key="6">
    <source>
        <dbReference type="ARBA" id="ARBA00023098"/>
    </source>
</evidence>
<keyword evidence="15" id="KW-1185">Reference proteome</keyword>
<organism evidence="14 15">
    <name type="scientific">Prunus persica</name>
    <name type="common">Peach</name>
    <name type="synonym">Amygdalus persica</name>
    <dbReference type="NCBI Taxonomy" id="3760"/>
    <lineage>
        <taxon>Eukaryota</taxon>
        <taxon>Viridiplantae</taxon>
        <taxon>Streptophyta</taxon>
        <taxon>Embryophyta</taxon>
        <taxon>Tracheophyta</taxon>
        <taxon>Spermatophyta</taxon>
        <taxon>Magnoliopsida</taxon>
        <taxon>eudicotyledons</taxon>
        <taxon>Gunneridae</taxon>
        <taxon>Pentapetalae</taxon>
        <taxon>rosids</taxon>
        <taxon>fabids</taxon>
        <taxon>Rosales</taxon>
        <taxon>Rosaceae</taxon>
        <taxon>Amygdaloideae</taxon>
        <taxon>Amygdaleae</taxon>
        <taxon>Prunus</taxon>
    </lineage>
</organism>
<evidence type="ECO:0000256" key="12">
    <source>
        <dbReference type="RuleBase" id="RU365062"/>
    </source>
</evidence>
<dbReference type="PANTHER" id="PTHR12497:SF0">
    <property type="entry name" value="TAFAZZIN"/>
    <property type="match status" value="1"/>
</dbReference>
<evidence type="ECO:0000256" key="5">
    <source>
        <dbReference type="ARBA" id="ARBA00022792"/>
    </source>
</evidence>
<dbReference type="GO" id="GO:0005743">
    <property type="term" value="C:mitochondrial inner membrane"/>
    <property type="evidence" value="ECO:0007669"/>
    <property type="project" value="UniProtKB-SubCell"/>
</dbReference>
<evidence type="ECO:0000256" key="4">
    <source>
        <dbReference type="ARBA" id="ARBA00022787"/>
    </source>
</evidence>
<dbReference type="Proteomes" id="UP000006882">
    <property type="component" value="Chromosome G2"/>
</dbReference>
<name>A0A251QAR2_PRUPE</name>
<evidence type="ECO:0000256" key="2">
    <source>
        <dbReference type="ARBA" id="ARBA00010524"/>
    </source>
</evidence>
<feature type="domain" description="Phospholipid/glycerol acyltransferase" evidence="13">
    <location>
        <begin position="33"/>
        <end position="92"/>
    </location>
</feature>
<evidence type="ECO:0000256" key="1">
    <source>
        <dbReference type="ARBA" id="ARBA00004137"/>
    </source>
</evidence>
<dbReference type="GO" id="GO:0006644">
    <property type="term" value="P:phospholipid metabolic process"/>
    <property type="evidence" value="ECO:0007669"/>
    <property type="project" value="InterPro"/>
</dbReference>
<evidence type="ECO:0000313" key="15">
    <source>
        <dbReference type="Proteomes" id="UP000006882"/>
    </source>
</evidence>
<dbReference type="GO" id="GO:0005741">
    <property type="term" value="C:mitochondrial outer membrane"/>
    <property type="evidence" value="ECO:0007669"/>
    <property type="project" value="UniProtKB-SubCell"/>
</dbReference>
<dbReference type="InterPro" id="IPR000872">
    <property type="entry name" value="Tafazzin"/>
</dbReference>
<gene>
    <name evidence="14" type="ORF">PRUPE_2G037700</name>
</gene>
<dbReference type="AlphaFoldDB" id="A0A251QAR2"/>
<keyword evidence="7" id="KW-0496">Mitochondrion</keyword>
<proteinExistence type="inferred from homology"/>
<keyword evidence="4" id="KW-1000">Mitochondrion outer membrane</keyword>
<accession>A0A251QAR2</accession>
<keyword evidence="5" id="KW-0999">Mitochondrion inner membrane</keyword>
<evidence type="ECO:0000256" key="11">
    <source>
        <dbReference type="ARBA" id="ARBA00047906"/>
    </source>
</evidence>
<protein>
    <recommendedName>
        <fullName evidence="12">Tafazzin family protein</fullName>
    </recommendedName>
</protein>
<dbReference type="STRING" id="3760.A0A251QAR2"/>
<sequence length="138" mass="14253">MVIKIEVLNSEIPAMTEPAISSNGHRLVVKSDRVGTLALSKDPRAALGMDTAISKLNQSGWVHIFPEGSCSRDGGKTTGSSKRGVGRLVAAAFGCNALFFGTIFDDCCIFLGRGLGFGSAREEERGAIGGGCGCGDGD</sequence>
<evidence type="ECO:0000256" key="7">
    <source>
        <dbReference type="ARBA" id="ARBA00023128"/>
    </source>
</evidence>
<dbReference type="PANTHER" id="PTHR12497">
    <property type="entry name" value="TAZ PROTEIN TAFAZZIN"/>
    <property type="match status" value="1"/>
</dbReference>
<evidence type="ECO:0000313" key="14">
    <source>
        <dbReference type="EMBL" id="ONI20863.1"/>
    </source>
</evidence>
<dbReference type="GO" id="GO:0008374">
    <property type="term" value="F:O-acyltransferase activity"/>
    <property type="evidence" value="ECO:0000318"/>
    <property type="project" value="GO_Central"/>
</dbReference>
<dbReference type="Pfam" id="PF01553">
    <property type="entry name" value="Acyltransferase"/>
    <property type="match status" value="1"/>
</dbReference>
<keyword evidence="6" id="KW-0443">Lipid metabolism</keyword>
<evidence type="ECO:0000256" key="10">
    <source>
        <dbReference type="ARBA" id="ARBA00024323"/>
    </source>
</evidence>
<evidence type="ECO:0000259" key="13">
    <source>
        <dbReference type="Pfam" id="PF01553"/>
    </source>
</evidence>
<dbReference type="EMBL" id="CM007652">
    <property type="protein sequence ID" value="ONI20863.1"/>
    <property type="molecule type" value="Genomic_DNA"/>
</dbReference>